<proteinExistence type="predicted"/>
<dbReference type="EMBL" id="MJMI01000092">
    <property type="protein sequence ID" value="OLQ91894.1"/>
    <property type="molecule type" value="Genomic_DNA"/>
</dbReference>
<gene>
    <name evidence="3" type="ORF">BIY21_12825</name>
</gene>
<dbReference type="InterPro" id="IPR051846">
    <property type="entry name" value="SH2_domain_adapters"/>
</dbReference>
<feature type="domain" description="Pesticidal crystal protein Cry22Aa Ig-like" evidence="2">
    <location>
        <begin position="99"/>
        <end position="167"/>
    </location>
</feature>
<evidence type="ECO:0000259" key="2">
    <source>
        <dbReference type="Pfam" id="PF16403"/>
    </source>
</evidence>
<accession>A0ABX3FGB6</accession>
<reference evidence="3 4" key="1">
    <citation type="submission" date="2016-09" db="EMBL/GenBank/DDBJ databases">
        <title>Genomic Taxonomy of the Vibrionaceae.</title>
        <authorList>
            <person name="Gonzalez-Castillo A."/>
            <person name="Gomez-Gil B."/>
            <person name="Enciso-Ibarra K."/>
        </authorList>
    </citation>
    <scope>NUCLEOTIDE SEQUENCE [LARGE SCALE GENOMIC DNA]</scope>
    <source>
        <strain evidence="3 4">CAIM 1731</strain>
    </source>
</reference>
<dbReference type="PANTHER" id="PTHR15127:SF32">
    <property type="entry name" value="HEAVYWEIGHT, ISOFORM A"/>
    <property type="match status" value="1"/>
</dbReference>
<evidence type="ECO:0000256" key="1">
    <source>
        <dbReference type="ARBA" id="ARBA00022999"/>
    </source>
</evidence>
<dbReference type="InterPro" id="IPR013783">
    <property type="entry name" value="Ig-like_fold"/>
</dbReference>
<protein>
    <recommendedName>
        <fullName evidence="2">Pesticidal crystal protein Cry22Aa Ig-like domain-containing protein</fullName>
    </recommendedName>
</protein>
<organism evidence="3 4">
    <name type="scientific">Vibrio ponticus</name>
    <dbReference type="NCBI Taxonomy" id="265668"/>
    <lineage>
        <taxon>Bacteria</taxon>
        <taxon>Pseudomonadati</taxon>
        <taxon>Pseudomonadota</taxon>
        <taxon>Gammaproteobacteria</taxon>
        <taxon>Vibrionales</taxon>
        <taxon>Vibrionaceae</taxon>
        <taxon>Vibrio</taxon>
    </lineage>
</organism>
<evidence type="ECO:0000313" key="4">
    <source>
        <dbReference type="Proteomes" id="UP000186206"/>
    </source>
</evidence>
<dbReference type="Gene3D" id="2.60.40.10">
    <property type="entry name" value="Immunoglobulins"/>
    <property type="match status" value="2"/>
</dbReference>
<dbReference type="InterPro" id="IPR032179">
    <property type="entry name" value="Cry22Aa_Ig-like"/>
</dbReference>
<evidence type="ECO:0000313" key="3">
    <source>
        <dbReference type="EMBL" id="OLQ91894.1"/>
    </source>
</evidence>
<keyword evidence="4" id="KW-1185">Reference proteome</keyword>
<keyword evidence="1" id="KW-0727">SH2 domain</keyword>
<feature type="domain" description="Pesticidal crystal protein Cry22Aa Ig-like" evidence="2">
    <location>
        <begin position="22"/>
        <end position="90"/>
    </location>
</feature>
<comment type="caution">
    <text evidence="3">The sequence shown here is derived from an EMBL/GenBank/DDBJ whole genome shotgun (WGS) entry which is preliminary data.</text>
</comment>
<dbReference type="Proteomes" id="UP000186206">
    <property type="component" value="Unassembled WGS sequence"/>
</dbReference>
<dbReference type="Pfam" id="PF16403">
    <property type="entry name" value="Bact_surface_Ig-like"/>
    <property type="match status" value="2"/>
</dbReference>
<name>A0ABX3FGB6_9VIBR</name>
<dbReference type="PANTHER" id="PTHR15127">
    <property type="entry name" value="HEAVYWEIGHT, ISOFORM A"/>
    <property type="match status" value="1"/>
</dbReference>
<sequence length="696" mass="75011">MSLIAALILSGCELDVTPPVVTLIGEESVTVEAGTEYLESGATAEDDIDEEVDVIISGDVDTNTLGTYTVTYTATDVAGNSSSVERIVIVNDTLAPDLSLNGAVILEMLAGEEFVEPGWSALDLYEGSVEVEVTGSVDSATPGSYTLNYSATDRSGNQASETRTVTVLPSTILSLTTQNYFNGELIPQANVTVTAFKEDETLVRTGLTDAEGELQVVLFDQAERIVVHADAENFGEYSQIVTNRDQIVNVFLQPVNTTVTFTPTNTNELVVEGLSVVSLNENALVDENGRAPSGDVNAEITIIDPSIDPNLMPGNFETVDPVTGEVGHIESFGAISVTFSDQAQNNYNLADGQTATIRIPLSSGAINPPATIPLYYFDDETGYWVEEGTAELINGPVSRYYQGTVSHFTTWNADIRYQTIQIRGCVVDGNGEFAPFAQVRTQGVNYTGTAWSITDAQGQFSVPARFNSSVLLSVVTGEGLSRTSTIQTSSVDTQLGDCLSLEPAAAVISLTWGQEPRDLDTHFFGPVSEAGEQKFSVYYGNKNVTIGQSTFALDVDDTSSFGPEVTTVSSFPHAGRYSYAVYRFSGAGSISDSPARIELNYNGYRRVFSPPTGQATTCWAAFDFVVDEVGGVTIEEIGEWKDRNYCYASGNTGYPEPQEPVGEEESFQPMLRGAQLFLAPQTDILKQMIEDKYYAK</sequence>